<evidence type="ECO:0000256" key="2">
    <source>
        <dbReference type="ARBA" id="ARBA00022747"/>
    </source>
</evidence>
<dbReference type="RefSeq" id="WP_284296163.1">
    <property type="nucleotide sequence ID" value="NZ_BSSV01000001.1"/>
</dbReference>
<accession>A0ABQ6HCV5</accession>
<evidence type="ECO:0000259" key="5">
    <source>
        <dbReference type="Pfam" id="PF01420"/>
    </source>
</evidence>
<dbReference type="PANTHER" id="PTHR43140:SF1">
    <property type="entry name" value="TYPE I RESTRICTION ENZYME ECOKI SPECIFICITY SUBUNIT"/>
    <property type="match status" value="1"/>
</dbReference>
<dbReference type="Proteomes" id="UP001157134">
    <property type="component" value="Unassembled WGS sequence"/>
</dbReference>
<comment type="similarity">
    <text evidence="1">Belongs to the type-I restriction system S methylase family.</text>
</comment>
<dbReference type="Pfam" id="PF01420">
    <property type="entry name" value="Methylase_S"/>
    <property type="match status" value="2"/>
</dbReference>
<comment type="caution">
    <text evidence="6">The sequence shown here is derived from an EMBL/GenBank/DDBJ whole genome shotgun (WGS) entry which is preliminary data.</text>
</comment>
<dbReference type="SUPFAM" id="SSF116734">
    <property type="entry name" value="DNA methylase specificity domain"/>
    <property type="match status" value="2"/>
</dbReference>
<dbReference type="PANTHER" id="PTHR43140">
    <property type="entry name" value="TYPE-1 RESTRICTION ENZYME ECOKI SPECIFICITY PROTEIN"/>
    <property type="match status" value="1"/>
</dbReference>
<dbReference type="InterPro" id="IPR000055">
    <property type="entry name" value="Restrct_endonuc_typeI_TRD"/>
</dbReference>
<sequence>MAKEMRQLNEIAMIYSGNSIPQKKKEELFCGLDAGTPYVATKDVGTDHSINYENGVLIPETHRDSFKLAPANSVLICAEGGSAGKKVAHTDKDIHFVNKLFCVHPNEEMSSKYIFYYFLSADFKLDFNNQLTGLIGGVSLKKFKNLCIPYISLDKQERIAALLDTVFADLEQTRAKTEQNLKNARELFDSYLQQVFSQKGESWIDGKMTDICEINTKLIDPKEDVYLDLLHIGAGNIVSNTGELIKLKTAKEEGLISGKFVFDNSMVLYSKIRPYLMKVCRPEFTGLCSADIYPLSPIKEMMDKDFLFYLLLSKDFTDYAISGSGRAGMPKVNRTHLFNYSVSIPPIEKQREFVIKINQVASRSQDLEKIYKSKLIAIDELKKSILQKAFSDELTAMAE</sequence>
<evidence type="ECO:0000313" key="7">
    <source>
        <dbReference type="Proteomes" id="UP001157134"/>
    </source>
</evidence>
<keyword evidence="7" id="KW-1185">Reference proteome</keyword>
<protein>
    <recommendedName>
        <fullName evidence="5">Type I restriction modification DNA specificity domain-containing protein</fullName>
    </recommendedName>
</protein>
<dbReference type="Gene3D" id="3.90.220.20">
    <property type="entry name" value="DNA methylase specificity domains"/>
    <property type="match status" value="2"/>
</dbReference>
<name>A0ABQ6HCV5_9GAMM</name>
<proteinExistence type="inferred from homology"/>
<keyword evidence="2" id="KW-0680">Restriction system</keyword>
<reference evidence="6 7" key="1">
    <citation type="submission" date="2023-03" db="EMBL/GenBank/DDBJ databases">
        <title>Thalassotalea loyana LMG 22536T draft genome sequence.</title>
        <authorList>
            <person name="Sawabe T."/>
        </authorList>
    </citation>
    <scope>NUCLEOTIDE SEQUENCE [LARGE SCALE GENOMIC DNA]</scope>
    <source>
        <strain evidence="6 7">LMG 22536</strain>
    </source>
</reference>
<dbReference type="InterPro" id="IPR051212">
    <property type="entry name" value="Type-I_RE_S_subunit"/>
</dbReference>
<evidence type="ECO:0000313" key="6">
    <source>
        <dbReference type="EMBL" id="GLX84572.1"/>
    </source>
</evidence>
<gene>
    <name evidence="6" type="ORF">tloyanaT_08240</name>
</gene>
<feature type="coiled-coil region" evidence="4">
    <location>
        <begin position="167"/>
        <end position="194"/>
    </location>
</feature>
<keyword evidence="3" id="KW-0238">DNA-binding</keyword>
<evidence type="ECO:0000256" key="4">
    <source>
        <dbReference type="SAM" id="Coils"/>
    </source>
</evidence>
<evidence type="ECO:0000256" key="3">
    <source>
        <dbReference type="ARBA" id="ARBA00023125"/>
    </source>
</evidence>
<feature type="domain" description="Type I restriction modification DNA specificity" evidence="5">
    <location>
        <begin position="202"/>
        <end position="369"/>
    </location>
</feature>
<feature type="domain" description="Type I restriction modification DNA specificity" evidence="5">
    <location>
        <begin position="4"/>
        <end position="174"/>
    </location>
</feature>
<organism evidence="6 7">
    <name type="scientific">Thalassotalea loyana</name>
    <dbReference type="NCBI Taxonomy" id="280483"/>
    <lineage>
        <taxon>Bacteria</taxon>
        <taxon>Pseudomonadati</taxon>
        <taxon>Pseudomonadota</taxon>
        <taxon>Gammaproteobacteria</taxon>
        <taxon>Alteromonadales</taxon>
        <taxon>Colwelliaceae</taxon>
        <taxon>Thalassotalea</taxon>
    </lineage>
</organism>
<dbReference type="EMBL" id="BSSV01000001">
    <property type="protein sequence ID" value="GLX84572.1"/>
    <property type="molecule type" value="Genomic_DNA"/>
</dbReference>
<evidence type="ECO:0000256" key="1">
    <source>
        <dbReference type="ARBA" id="ARBA00010923"/>
    </source>
</evidence>
<dbReference type="InterPro" id="IPR044946">
    <property type="entry name" value="Restrct_endonuc_typeI_TRD_sf"/>
</dbReference>
<keyword evidence="4" id="KW-0175">Coiled coil</keyword>